<reference evidence="11" key="2">
    <citation type="submission" date="2021-05" db="EMBL/GenBank/DDBJ databases">
        <authorList>
            <person name="Pain A."/>
        </authorList>
    </citation>
    <scope>NUCLEOTIDE SEQUENCE</scope>
    <source>
        <strain evidence="11">1802A</strain>
    </source>
</reference>
<dbReference type="AlphaFoldDB" id="A0AAD9GEF5"/>
<gene>
    <name evidence="11" type="ORF">X943_000847</name>
</gene>
<keyword evidence="12" id="KW-1185">Reference proteome</keyword>
<keyword evidence="9" id="KW-0995">Kinetochore</keyword>
<dbReference type="InterPro" id="IPR013255">
    <property type="entry name" value="Spc25_C"/>
</dbReference>
<keyword evidence="9" id="KW-0539">Nucleus</keyword>
<dbReference type="GO" id="GO:0007059">
    <property type="term" value="P:chromosome segregation"/>
    <property type="evidence" value="ECO:0007669"/>
    <property type="project" value="InterPro"/>
</dbReference>
<evidence type="ECO:0000259" key="10">
    <source>
        <dbReference type="Pfam" id="PF08234"/>
    </source>
</evidence>
<evidence type="ECO:0000256" key="5">
    <source>
        <dbReference type="ARBA" id="ARBA00022776"/>
    </source>
</evidence>
<evidence type="ECO:0000256" key="3">
    <source>
        <dbReference type="ARBA" id="ARBA00022454"/>
    </source>
</evidence>
<dbReference type="EMBL" id="JAHBMH010000034">
    <property type="protein sequence ID" value="KAK1936840.1"/>
    <property type="molecule type" value="Genomic_DNA"/>
</dbReference>
<evidence type="ECO:0000256" key="1">
    <source>
        <dbReference type="ARBA" id="ARBA00004584"/>
    </source>
</evidence>
<dbReference type="Proteomes" id="UP001195914">
    <property type="component" value="Unassembled WGS sequence"/>
</dbReference>
<dbReference type="GO" id="GO:0031262">
    <property type="term" value="C:Ndc80 complex"/>
    <property type="evidence" value="ECO:0007669"/>
    <property type="project" value="InterPro"/>
</dbReference>
<comment type="subcellular location">
    <subcellularLocation>
        <location evidence="1">Chromosome</location>
        <location evidence="1">Centromere</location>
    </subcellularLocation>
    <subcellularLocation>
        <location evidence="9">Nucleus</location>
    </subcellularLocation>
    <subcellularLocation>
        <location evidence="9">Chromosome</location>
        <location evidence="9">Centromere</location>
        <location evidence="9">Kinetochore</location>
    </subcellularLocation>
</comment>
<keyword evidence="8 9" id="KW-0137">Centromere</keyword>
<evidence type="ECO:0000256" key="7">
    <source>
        <dbReference type="ARBA" id="ARBA00023306"/>
    </source>
</evidence>
<comment type="caution">
    <text evidence="11">The sequence shown here is derived from an EMBL/GenBank/DDBJ whole genome shotgun (WGS) entry which is preliminary data.</text>
</comment>
<evidence type="ECO:0000313" key="12">
    <source>
        <dbReference type="Proteomes" id="UP001195914"/>
    </source>
</evidence>
<protein>
    <recommendedName>
        <fullName evidence="9">Kinetochore protein SPC25</fullName>
    </recommendedName>
</protein>
<dbReference type="Pfam" id="PF08234">
    <property type="entry name" value="Spindle_Spc25"/>
    <property type="match status" value="1"/>
</dbReference>
<dbReference type="Gene3D" id="3.30.457.50">
    <property type="entry name" value="Chromosome segregation protein Spc25"/>
    <property type="match status" value="1"/>
</dbReference>
<keyword evidence="5 9" id="KW-0498">Mitosis</keyword>
<name>A0AAD9GEF5_BABDI</name>
<evidence type="ECO:0000256" key="9">
    <source>
        <dbReference type="RuleBase" id="RU367150"/>
    </source>
</evidence>
<accession>A0AAD9GEF5</accession>
<keyword evidence="4 9" id="KW-0132">Cell division</keyword>
<evidence type="ECO:0000313" key="11">
    <source>
        <dbReference type="EMBL" id="KAK1936840.1"/>
    </source>
</evidence>
<evidence type="ECO:0000256" key="8">
    <source>
        <dbReference type="ARBA" id="ARBA00023328"/>
    </source>
</evidence>
<feature type="domain" description="Chromosome segregation protein Spc25 C-terminal" evidence="10">
    <location>
        <begin position="64"/>
        <end position="131"/>
    </location>
</feature>
<evidence type="ECO:0000256" key="6">
    <source>
        <dbReference type="ARBA" id="ARBA00023054"/>
    </source>
</evidence>
<dbReference type="GO" id="GO:0051301">
    <property type="term" value="P:cell division"/>
    <property type="evidence" value="ECO:0007669"/>
    <property type="project" value="UniProtKB-UniRule"/>
</dbReference>
<dbReference type="GO" id="GO:0005634">
    <property type="term" value="C:nucleus"/>
    <property type="evidence" value="ECO:0007669"/>
    <property type="project" value="UniProtKB-SubCell"/>
</dbReference>
<keyword evidence="6" id="KW-0175">Coiled coil</keyword>
<comment type="similarity">
    <text evidence="2 9">Belongs to the SPC25 family.</text>
</comment>
<comment type="function">
    <text evidence="9">Acts as a component of the essential kinetochore-associated NDC80 complex, which is required for chromosome segregation and spindle checkpoint activity.</text>
</comment>
<comment type="subunit">
    <text evidence="9">Component of the NDC80 complex.</text>
</comment>
<evidence type="ECO:0000256" key="4">
    <source>
        <dbReference type="ARBA" id="ARBA00022618"/>
    </source>
</evidence>
<organism evidence="11 12">
    <name type="scientific">Babesia divergens</name>
    <dbReference type="NCBI Taxonomy" id="32595"/>
    <lineage>
        <taxon>Eukaryota</taxon>
        <taxon>Sar</taxon>
        <taxon>Alveolata</taxon>
        <taxon>Apicomplexa</taxon>
        <taxon>Aconoidasida</taxon>
        <taxon>Piroplasmida</taxon>
        <taxon>Babesiidae</taxon>
        <taxon>Babesia</taxon>
    </lineage>
</organism>
<dbReference type="CDD" id="cd23784">
    <property type="entry name" value="RWD_Spc25"/>
    <property type="match status" value="1"/>
</dbReference>
<evidence type="ECO:0000256" key="2">
    <source>
        <dbReference type="ARBA" id="ARBA00006379"/>
    </source>
</evidence>
<keyword evidence="3 9" id="KW-0158">Chromosome</keyword>
<reference evidence="11" key="1">
    <citation type="journal article" date="2014" name="Nucleic Acids Res.">
        <title>The evolutionary dynamics of variant antigen genes in Babesia reveal a history of genomic innovation underlying host-parasite interaction.</title>
        <authorList>
            <person name="Jackson A.P."/>
            <person name="Otto T.D."/>
            <person name="Darby A."/>
            <person name="Ramaprasad A."/>
            <person name="Xia D."/>
            <person name="Echaide I.E."/>
            <person name="Farber M."/>
            <person name="Gahlot S."/>
            <person name="Gamble J."/>
            <person name="Gupta D."/>
            <person name="Gupta Y."/>
            <person name="Jackson L."/>
            <person name="Malandrin L."/>
            <person name="Malas T.B."/>
            <person name="Moussa E."/>
            <person name="Nair M."/>
            <person name="Reid A.J."/>
            <person name="Sanders M."/>
            <person name="Sharma J."/>
            <person name="Tracey A."/>
            <person name="Quail M.A."/>
            <person name="Weir W."/>
            <person name="Wastling J.M."/>
            <person name="Hall N."/>
            <person name="Willadsen P."/>
            <person name="Lingelbach K."/>
            <person name="Shiels B."/>
            <person name="Tait A."/>
            <person name="Berriman M."/>
            <person name="Allred D.R."/>
            <person name="Pain A."/>
        </authorList>
    </citation>
    <scope>NUCLEOTIDE SEQUENCE</scope>
    <source>
        <strain evidence="11">1802A</strain>
    </source>
</reference>
<keyword evidence="7 9" id="KW-0131">Cell cycle</keyword>
<proteinExistence type="inferred from homology"/>
<sequence>MHKGLYETQRDIQRANSERGYIICAYKQRYIETVQEYQSLSESTWNLNLRYFNNILGLKFSSNGGTIMVAFCRLSQTEPEKEGYIILGITGNNMRGLSSVPHVQEFDTLIDQLDKGLAFGVFLCRVRNAFRALL</sequence>